<keyword evidence="2" id="KW-1185">Reference proteome</keyword>
<organism evidence="1 2">
    <name type="scientific">Paucibacter sediminis</name>
    <dbReference type="NCBI Taxonomy" id="3019553"/>
    <lineage>
        <taxon>Bacteria</taxon>
        <taxon>Pseudomonadati</taxon>
        <taxon>Pseudomonadota</taxon>
        <taxon>Betaproteobacteria</taxon>
        <taxon>Burkholderiales</taxon>
        <taxon>Sphaerotilaceae</taxon>
        <taxon>Roseateles</taxon>
    </lineage>
</organism>
<sequence length="122" mass="13040">MNPPTPAEAIAPQDHAALLATVIAALSTRSLNHFAAEARLDGESLQQAVERYEIDYAWHVLGSARLREATVARLEARLKQPASAAQQRCIAEVLHAAASAQDPELLMSFDNDVAEQLAAALG</sequence>
<dbReference type="Proteomes" id="UP001177769">
    <property type="component" value="Chromosome"/>
</dbReference>
<proteinExistence type="predicted"/>
<evidence type="ECO:0000313" key="1">
    <source>
        <dbReference type="EMBL" id="WIT12903.1"/>
    </source>
</evidence>
<dbReference type="AlphaFoldDB" id="A0AA95NI61"/>
<accession>A0AA95NI61</accession>
<protein>
    <submittedName>
        <fullName evidence="1">Uncharacterized protein</fullName>
    </submittedName>
</protein>
<evidence type="ECO:0000313" key="2">
    <source>
        <dbReference type="Proteomes" id="UP001177769"/>
    </source>
</evidence>
<name>A0AA95NI61_9BURK</name>
<dbReference type="RefSeq" id="WP_285234004.1">
    <property type="nucleotide sequence ID" value="NZ_CP116346.1"/>
</dbReference>
<dbReference type="EMBL" id="CP116346">
    <property type="protein sequence ID" value="WIT12903.1"/>
    <property type="molecule type" value="Genomic_DNA"/>
</dbReference>
<reference evidence="1" key="1">
    <citation type="submission" date="2023-01" db="EMBL/GenBank/DDBJ databases">
        <title>Whole genome sequence of Paucibacter sp. S2-9 isolated from pond sediment.</title>
        <authorList>
            <person name="Jung J.Y."/>
        </authorList>
    </citation>
    <scope>NUCLEOTIDE SEQUENCE</scope>
    <source>
        <strain evidence="1">S2-9</strain>
    </source>
</reference>
<dbReference type="KEGG" id="pais:PFX98_04655"/>
<gene>
    <name evidence="1" type="ORF">PFX98_04655</name>
</gene>